<gene>
    <name evidence="2" type="ORF">DPMN_162075</name>
</gene>
<organism evidence="2 3">
    <name type="scientific">Dreissena polymorpha</name>
    <name type="common">Zebra mussel</name>
    <name type="synonym">Mytilus polymorpha</name>
    <dbReference type="NCBI Taxonomy" id="45954"/>
    <lineage>
        <taxon>Eukaryota</taxon>
        <taxon>Metazoa</taxon>
        <taxon>Spiralia</taxon>
        <taxon>Lophotrochozoa</taxon>
        <taxon>Mollusca</taxon>
        <taxon>Bivalvia</taxon>
        <taxon>Autobranchia</taxon>
        <taxon>Heteroconchia</taxon>
        <taxon>Euheterodonta</taxon>
        <taxon>Imparidentia</taxon>
        <taxon>Neoheterodontei</taxon>
        <taxon>Myida</taxon>
        <taxon>Dreissenoidea</taxon>
        <taxon>Dreissenidae</taxon>
        <taxon>Dreissena</taxon>
    </lineage>
</organism>
<evidence type="ECO:0000313" key="3">
    <source>
        <dbReference type="Proteomes" id="UP000828390"/>
    </source>
</evidence>
<dbReference type="EMBL" id="JAIWYP010000008">
    <property type="protein sequence ID" value="KAH3784124.1"/>
    <property type="molecule type" value="Genomic_DNA"/>
</dbReference>
<dbReference type="PANTHER" id="PTHR22807">
    <property type="entry name" value="NOP2 YEAST -RELATED NOL1/NOP2/FMU SUN DOMAIN-CONTAINING"/>
    <property type="match status" value="1"/>
</dbReference>
<name>A0A9D4ER09_DREPO</name>
<accession>A0A9D4ER09</accession>
<dbReference type="Gene3D" id="3.30.70.1170">
    <property type="entry name" value="Sun protein, domain 3"/>
    <property type="match status" value="1"/>
</dbReference>
<feature type="region of interest" description="Disordered" evidence="1">
    <location>
        <begin position="1"/>
        <end position="127"/>
    </location>
</feature>
<proteinExistence type="predicted"/>
<dbReference type="GO" id="GO:0005730">
    <property type="term" value="C:nucleolus"/>
    <property type="evidence" value="ECO:0007669"/>
    <property type="project" value="TreeGrafter"/>
</dbReference>
<dbReference type="Proteomes" id="UP000828390">
    <property type="component" value="Unassembled WGS sequence"/>
</dbReference>
<dbReference type="GO" id="GO:0009383">
    <property type="term" value="F:rRNA (cytosine-C5-)-methyltransferase activity"/>
    <property type="evidence" value="ECO:0007669"/>
    <property type="project" value="TreeGrafter"/>
</dbReference>
<protein>
    <submittedName>
        <fullName evidence="2">Uncharacterized protein</fullName>
    </submittedName>
</protein>
<dbReference type="GO" id="GO:0070475">
    <property type="term" value="P:rRNA base methylation"/>
    <property type="evidence" value="ECO:0007669"/>
    <property type="project" value="TreeGrafter"/>
</dbReference>
<reference evidence="2" key="2">
    <citation type="submission" date="2020-11" db="EMBL/GenBank/DDBJ databases">
        <authorList>
            <person name="McCartney M.A."/>
            <person name="Auch B."/>
            <person name="Kono T."/>
            <person name="Mallez S."/>
            <person name="Becker A."/>
            <person name="Gohl D.M."/>
            <person name="Silverstein K.A.T."/>
            <person name="Koren S."/>
            <person name="Bechman K.B."/>
            <person name="Herman A."/>
            <person name="Abrahante J.E."/>
            <person name="Garbe J."/>
        </authorList>
    </citation>
    <scope>NUCLEOTIDE SEQUENCE</scope>
    <source>
        <strain evidence="2">Duluth1</strain>
        <tissue evidence="2">Whole animal</tissue>
    </source>
</reference>
<evidence type="ECO:0000313" key="2">
    <source>
        <dbReference type="EMBL" id="KAH3784124.1"/>
    </source>
</evidence>
<dbReference type="InterPro" id="IPR023273">
    <property type="entry name" value="RCMT_NOP2"/>
</dbReference>
<reference evidence="2" key="1">
    <citation type="journal article" date="2019" name="bioRxiv">
        <title>The Genome of the Zebra Mussel, Dreissena polymorpha: A Resource for Invasive Species Research.</title>
        <authorList>
            <person name="McCartney M.A."/>
            <person name="Auch B."/>
            <person name="Kono T."/>
            <person name="Mallez S."/>
            <person name="Zhang Y."/>
            <person name="Obille A."/>
            <person name="Becker A."/>
            <person name="Abrahante J.E."/>
            <person name="Garbe J."/>
            <person name="Badalamenti J.P."/>
            <person name="Herman A."/>
            <person name="Mangelson H."/>
            <person name="Liachko I."/>
            <person name="Sullivan S."/>
            <person name="Sone E.D."/>
            <person name="Koren S."/>
            <person name="Silverstein K.A.T."/>
            <person name="Beckman K.B."/>
            <person name="Gohl D.M."/>
        </authorList>
    </citation>
    <scope>NUCLEOTIDE SEQUENCE</scope>
    <source>
        <strain evidence="2">Duluth1</strain>
        <tissue evidence="2">Whole animal</tissue>
    </source>
</reference>
<dbReference type="InterPro" id="IPR023267">
    <property type="entry name" value="RCMT"/>
</dbReference>
<keyword evidence="3" id="KW-1185">Reference proteome</keyword>
<evidence type="ECO:0000256" key="1">
    <source>
        <dbReference type="SAM" id="MobiDB-lite"/>
    </source>
</evidence>
<dbReference type="GO" id="GO:0000470">
    <property type="term" value="P:maturation of LSU-rRNA"/>
    <property type="evidence" value="ECO:0007669"/>
    <property type="project" value="TreeGrafter"/>
</dbReference>
<dbReference type="PRINTS" id="PR02012">
    <property type="entry name" value="RCMTNOP2"/>
</dbReference>
<comment type="caution">
    <text evidence="2">The sequence shown here is derived from an EMBL/GenBank/DDBJ whole genome shotgun (WGS) entry which is preliminary data.</text>
</comment>
<dbReference type="PANTHER" id="PTHR22807:SF30">
    <property type="entry name" value="28S RRNA (CYTOSINE(4447)-C(5))-METHYLTRANSFERASE-RELATED"/>
    <property type="match status" value="1"/>
</dbReference>
<dbReference type="AlphaFoldDB" id="A0A9D4ER09"/>
<sequence length="277" mass="31577">MMDSIIKQVNQKKNGKQKLQKVQPEPEESEDEDDDLQDDFDNDDDDDEDDDEDDDDDDDDDDEEGSMDEDSDEDGEDVKGFFDDNQAWLKPKTNKSQLPMEEESEDVEVQDDEDEDNEMLPVEKASKKLKKKKRETSFIAVIHLTGQLAEAELQTNIAHTCLQLAEAELQTNIAQTETYTLPSGQEIEKEDILELEMMLTLYAEGSVHEHSPQGPYLMEKLTSLFPSEIIDFLESNEVPRPVTIRTKTLKTRRRDLAQALINRGVNLDPIGSGPRLD</sequence>
<feature type="compositionally biased region" description="Acidic residues" evidence="1">
    <location>
        <begin position="25"/>
        <end position="76"/>
    </location>
</feature>
<feature type="compositionally biased region" description="Acidic residues" evidence="1">
    <location>
        <begin position="100"/>
        <end position="118"/>
    </location>
</feature>